<dbReference type="EMBL" id="JANSHE010003268">
    <property type="protein sequence ID" value="KAJ2986817.1"/>
    <property type="molecule type" value="Genomic_DNA"/>
</dbReference>
<reference evidence="1" key="1">
    <citation type="submission" date="2022-08" db="EMBL/GenBank/DDBJ databases">
        <title>Genome Sequence of Pycnoporus sanguineus.</title>
        <authorList>
            <person name="Buettner E."/>
        </authorList>
    </citation>
    <scope>NUCLEOTIDE SEQUENCE</scope>
    <source>
        <strain evidence="1">CG-C14</strain>
    </source>
</reference>
<comment type="caution">
    <text evidence="1">The sequence shown here is derived from an EMBL/GenBank/DDBJ whole genome shotgun (WGS) entry which is preliminary data.</text>
</comment>
<evidence type="ECO:0000313" key="1">
    <source>
        <dbReference type="EMBL" id="KAJ2986817.1"/>
    </source>
</evidence>
<protein>
    <submittedName>
        <fullName evidence="1">Uncharacterized protein</fullName>
    </submittedName>
</protein>
<gene>
    <name evidence="1" type="ORF">NUW54_g9617</name>
</gene>
<sequence length="111" mass="11512">MHATVRDAISPLSVPARAGPRCNRRSPRSAAASWAPAGSSGGGRRSAGAVAAGSSCASARARAKEDGGNGRGTGLGWERGLAKGLENERWRVQEVEEDEEGYREDAFADTA</sequence>
<organism evidence="1 2">
    <name type="scientific">Trametes sanguinea</name>
    <dbReference type="NCBI Taxonomy" id="158606"/>
    <lineage>
        <taxon>Eukaryota</taxon>
        <taxon>Fungi</taxon>
        <taxon>Dikarya</taxon>
        <taxon>Basidiomycota</taxon>
        <taxon>Agaricomycotina</taxon>
        <taxon>Agaricomycetes</taxon>
        <taxon>Polyporales</taxon>
        <taxon>Polyporaceae</taxon>
        <taxon>Trametes</taxon>
    </lineage>
</organism>
<proteinExistence type="predicted"/>
<accession>A0ACC1P5Q3</accession>
<dbReference type="Proteomes" id="UP001144978">
    <property type="component" value="Unassembled WGS sequence"/>
</dbReference>
<keyword evidence="2" id="KW-1185">Reference proteome</keyword>
<name>A0ACC1P5Q3_9APHY</name>
<evidence type="ECO:0000313" key="2">
    <source>
        <dbReference type="Proteomes" id="UP001144978"/>
    </source>
</evidence>